<gene>
    <name evidence="9 12" type="primary">der</name>
    <name evidence="12" type="ORF">CCAX7_52800</name>
</gene>
<evidence type="ECO:0000256" key="2">
    <source>
        <dbReference type="ARBA" id="ARBA00020953"/>
    </source>
</evidence>
<evidence type="ECO:0000256" key="5">
    <source>
        <dbReference type="ARBA" id="ARBA00022741"/>
    </source>
</evidence>
<keyword evidence="5 9" id="KW-0547">Nucleotide-binding</keyword>
<dbReference type="CDD" id="cd01894">
    <property type="entry name" value="EngA1"/>
    <property type="match status" value="1"/>
</dbReference>
<protein>
    <recommendedName>
        <fullName evidence="2 9">GTPase Der</fullName>
    </recommendedName>
    <alternativeName>
        <fullName evidence="7 9">GTP-binding protein EngA</fullName>
    </alternativeName>
</protein>
<dbReference type="PROSITE" id="PS51712">
    <property type="entry name" value="G_ENGA"/>
    <property type="match status" value="2"/>
</dbReference>
<dbReference type="InterPro" id="IPR016484">
    <property type="entry name" value="GTPase_Der"/>
</dbReference>
<evidence type="ECO:0000313" key="12">
    <source>
        <dbReference type="EMBL" id="BDI33229.1"/>
    </source>
</evidence>
<feature type="binding site" evidence="9">
    <location>
        <begin position="302"/>
        <end position="305"/>
    </location>
    <ligand>
        <name>GTP</name>
        <dbReference type="ChEBI" id="CHEBI:37565"/>
        <label>2</label>
    </ligand>
</feature>
<dbReference type="NCBIfam" id="TIGR00231">
    <property type="entry name" value="small_GTP"/>
    <property type="match status" value="2"/>
</dbReference>
<keyword evidence="6 9" id="KW-0342">GTP-binding</keyword>
<organism evidence="12 13">
    <name type="scientific">Capsulimonas corticalis</name>
    <dbReference type="NCBI Taxonomy" id="2219043"/>
    <lineage>
        <taxon>Bacteria</taxon>
        <taxon>Bacillati</taxon>
        <taxon>Armatimonadota</taxon>
        <taxon>Armatimonadia</taxon>
        <taxon>Capsulimonadales</taxon>
        <taxon>Capsulimonadaceae</taxon>
        <taxon>Capsulimonas</taxon>
    </lineage>
</organism>
<name>A0A402CNZ5_9BACT</name>
<accession>A0A402CNZ5</accession>
<keyword evidence="4 11" id="KW-0677">Repeat</keyword>
<evidence type="ECO:0000256" key="6">
    <source>
        <dbReference type="ARBA" id="ARBA00023134"/>
    </source>
</evidence>
<dbReference type="InterPro" id="IPR031166">
    <property type="entry name" value="G_ENGA"/>
</dbReference>
<dbReference type="FunCoup" id="A0A402CNZ5">
    <property type="interactions" value="431"/>
</dbReference>
<dbReference type="Pfam" id="PF01926">
    <property type="entry name" value="MMR_HSR1"/>
    <property type="match status" value="2"/>
</dbReference>
<reference evidence="12 13" key="1">
    <citation type="journal article" date="2019" name="Int. J. Syst. Evol. Microbiol.">
        <title>Capsulimonas corticalis gen. nov., sp. nov., an aerobic capsulated bacterium, of a novel bacterial order, Capsulimonadales ord. nov., of the class Armatimonadia of the phylum Armatimonadetes.</title>
        <authorList>
            <person name="Li J."/>
            <person name="Kudo C."/>
            <person name="Tonouchi A."/>
        </authorList>
    </citation>
    <scope>NUCLEOTIDE SEQUENCE [LARGE SCALE GENOMIC DNA]</scope>
    <source>
        <strain evidence="12 13">AX-7</strain>
    </source>
</reference>
<dbReference type="GO" id="GO:0005525">
    <property type="term" value="F:GTP binding"/>
    <property type="evidence" value="ECO:0007669"/>
    <property type="project" value="UniProtKB-UniRule"/>
</dbReference>
<keyword evidence="3 9" id="KW-0690">Ribosome biogenesis</keyword>
<dbReference type="InterPro" id="IPR005225">
    <property type="entry name" value="Small_GTP-bd"/>
</dbReference>
<dbReference type="Pfam" id="PF14714">
    <property type="entry name" value="KH_dom-like"/>
    <property type="match status" value="1"/>
</dbReference>
<keyword evidence="13" id="KW-1185">Reference proteome</keyword>
<feature type="binding site" evidence="9">
    <location>
        <begin position="60"/>
        <end position="64"/>
    </location>
    <ligand>
        <name>GTP</name>
        <dbReference type="ChEBI" id="CHEBI:37565"/>
        <label>1</label>
    </ligand>
</feature>
<comment type="function">
    <text evidence="8 9 11">GTPase that plays an essential role in the late steps of ribosome biogenesis.</text>
</comment>
<evidence type="ECO:0000256" key="9">
    <source>
        <dbReference type="HAMAP-Rule" id="MF_00195"/>
    </source>
</evidence>
<dbReference type="CDD" id="cd01895">
    <property type="entry name" value="EngA2"/>
    <property type="match status" value="1"/>
</dbReference>
<evidence type="ECO:0000256" key="10">
    <source>
        <dbReference type="PROSITE-ProRule" id="PRU01049"/>
    </source>
</evidence>
<evidence type="ECO:0000256" key="1">
    <source>
        <dbReference type="ARBA" id="ARBA00008279"/>
    </source>
</evidence>
<evidence type="ECO:0000256" key="3">
    <source>
        <dbReference type="ARBA" id="ARBA00022517"/>
    </source>
</evidence>
<evidence type="ECO:0000256" key="4">
    <source>
        <dbReference type="ARBA" id="ARBA00022737"/>
    </source>
</evidence>
<dbReference type="Gene3D" id="3.30.300.20">
    <property type="match status" value="1"/>
</dbReference>
<dbReference type="InterPro" id="IPR015946">
    <property type="entry name" value="KH_dom-like_a/b"/>
</dbReference>
<dbReference type="SUPFAM" id="SSF52540">
    <property type="entry name" value="P-loop containing nucleoside triphosphate hydrolases"/>
    <property type="match status" value="2"/>
</dbReference>
<dbReference type="NCBIfam" id="TIGR03594">
    <property type="entry name" value="GTPase_EngA"/>
    <property type="match status" value="1"/>
</dbReference>
<evidence type="ECO:0000256" key="8">
    <source>
        <dbReference type="ARBA" id="ARBA00053470"/>
    </source>
</evidence>
<dbReference type="Proteomes" id="UP000287394">
    <property type="component" value="Chromosome"/>
</dbReference>
<dbReference type="GO" id="GO:0042254">
    <property type="term" value="P:ribosome biogenesis"/>
    <property type="evidence" value="ECO:0007669"/>
    <property type="project" value="UniProtKB-KW"/>
</dbReference>
<evidence type="ECO:0000256" key="11">
    <source>
        <dbReference type="RuleBase" id="RU004481"/>
    </source>
</evidence>
<dbReference type="PIRSF" id="PIRSF006485">
    <property type="entry name" value="GTP-binding_EngA"/>
    <property type="match status" value="1"/>
</dbReference>
<dbReference type="AlphaFoldDB" id="A0A402CNZ5"/>
<sequence length="456" mass="50280">MSVSDRPLVAIVGRPNVGKSTLFNRLVGKRIAIVEDTPGITRDRLYADGEWLGREYTLIDTGGIQMFETDPLKAQIRGQAEIAMEEADVVVFVIDTTTGVTADDIELANALRRSPKPLVVIANKVDNGDQEYRNVPEVYSLGFSEVFPVSALSGRGLGDALDAIVGHFPAEDKDKAEEIEDERIKIAIIGRPNVGKSSLLNAILGEQRVIVSPVAGTTRDSIDTTFNFNGRELVFIDTAGIRRAGKVQGSVEYYTVLRALRAIDRADVVMLVIDSNDGLTDGDKRVGGFAHERGRAAVIVVNKWDLGRQDVLEEMPGQNPMKIFSEEMRDGMNFMAYAALAFTSATTGKGVTAAVETALDAAENHAMRIPTGELNRLLRDASDAHPYLDHGKQLKIYYATMPTVKPPKIVLFVNDPELMHFSYKRYLENQIRKTYAFEGTPLQIEVRKAADKERDH</sequence>
<comment type="subunit">
    <text evidence="9">Associates with the 50S ribosomal subunit.</text>
</comment>
<dbReference type="KEGG" id="ccot:CCAX7_52800"/>
<comment type="similarity">
    <text evidence="1 9 10 11">Belongs to the TRAFAC class TrmE-Era-EngA-EngB-Septin-like GTPase superfamily. EngA (Der) GTPase family.</text>
</comment>
<dbReference type="PANTHER" id="PTHR43834">
    <property type="entry name" value="GTPASE DER"/>
    <property type="match status" value="1"/>
</dbReference>
<dbReference type="FunFam" id="3.30.300.20:FF:000004">
    <property type="entry name" value="GTPase Der"/>
    <property type="match status" value="1"/>
</dbReference>
<dbReference type="SMART" id="SM00382">
    <property type="entry name" value="AAA"/>
    <property type="match status" value="2"/>
</dbReference>
<dbReference type="PRINTS" id="PR00326">
    <property type="entry name" value="GTP1OBG"/>
</dbReference>
<dbReference type="FunFam" id="3.40.50.300:FF:000040">
    <property type="entry name" value="GTPase Der"/>
    <property type="match status" value="1"/>
</dbReference>
<evidence type="ECO:0000256" key="7">
    <source>
        <dbReference type="ARBA" id="ARBA00032345"/>
    </source>
</evidence>
<feature type="binding site" evidence="9">
    <location>
        <begin position="13"/>
        <end position="20"/>
    </location>
    <ligand>
        <name>GTP</name>
        <dbReference type="ChEBI" id="CHEBI:37565"/>
        <label>1</label>
    </ligand>
</feature>
<dbReference type="InterPro" id="IPR027417">
    <property type="entry name" value="P-loop_NTPase"/>
</dbReference>
<feature type="binding site" evidence="9">
    <location>
        <begin position="190"/>
        <end position="197"/>
    </location>
    <ligand>
        <name>GTP</name>
        <dbReference type="ChEBI" id="CHEBI:37565"/>
        <label>2</label>
    </ligand>
</feature>
<feature type="binding site" evidence="9">
    <location>
        <begin position="123"/>
        <end position="126"/>
    </location>
    <ligand>
        <name>GTP</name>
        <dbReference type="ChEBI" id="CHEBI:37565"/>
        <label>1</label>
    </ligand>
</feature>
<dbReference type="InterPro" id="IPR006073">
    <property type="entry name" value="GTP-bd"/>
</dbReference>
<dbReference type="InterPro" id="IPR003593">
    <property type="entry name" value="AAA+_ATPase"/>
</dbReference>
<dbReference type="GO" id="GO:0043022">
    <property type="term" value="F:ribosome binding"/>
    <property type="evidence" value="ECO:0007669"/>
    <property type="project" value="TreeGrafter"/>
</dbReference>
<dbReference type="InterPro" id="IPR032859">
    <property type="entry name" value="KH_dom-like"/>
</dbReference>
<proteinExistence type="inferred from homology"/>
<dbReference type="EMBL" id="AP025739">
    <property type="protein sequence ID" value="BDI33229.1"/>
    <property type="molecule type" value="Genomic_DNA"/>
</dbReference>
<evidence type="ECO:0000313" key="13">
    <source>
        <dbReference type="Proteomes" id="UP000287394"/>
    </source>
</evidence>
<dbReference type="RefSeq" id="WP_245992445.1">
    <property type="nucleotide sequence ID" value="NZ_AP025739.1"/>
</dbReference>
<dbReference type="HAMAP" id="MF_00195">
    <property type="entry name" value="GTPase_Der"/>
    <property type="match status" value="1"/>
</dbReference>
<dbReference type="PANTHER" id="PTHR43834:SF6">
    <property type="entry name" value="GTPASE DER"/>
    <property type="match status" value="1"/>
</dbReference>
<feature type="binding site" evidence="9">
    <location>
        <begin position="237"/>
        <end position="241"/>
    </location>
    <ligand>
        <name>GTP</name>
        <dbReference type="ChEBI" id="CHEBI:37565"/>
        <label>2</label>
    </ligand>
</feature>
<dbReference type="FunFam" id="3.40.50.300:FF:000057">
    <property type="entry name" value="GTPase Der"/>
    <property type="match status" value="1"/>
</dbReference>
<dbReference type="Gene3D" id="3.40.50.300">
    <property type="entry name" value="P-loop containing nucleotide triphosphate hydrolases"/>
    <property type="match status" value="2"/>
</dbReference>